<keyword evidence="6 11" id="KW-0411">Iron-sulfur</keyword>
<dbReference type="Pfam" id="PF02467">
    <property type="entry name" value="Whib"/>
    <property type="match status" value="1"/>
</dbReference>
<organism evidence="13 14">
    <name type="scientific">Phytoactinopolyspora mesophila</name>
    <dbReference type="NCBI Taxonomy" id="2650750"/>
    <lineage>
        <taxon>Bacteria</taxon>
        <taxon>Bacillati</taxon>
        <taxon>Actinomycetota</taxon>
        <taxon>Actinomycetes</taxon>
        <taxon>Jiangellales</taxon>
        <taxon>Jiangellaceae</taxon>
        <taxon>Phytoactinopolyspora</taxon>
    </lineage>
</organism>
<evidence type="ECO:0000256" key="5">
    <source>
        <dbReference type="ARBA" id="ARBA00023004"/>
    </source>
</evidence>
<gene>
    <name evidence="11" type="primary">whiB</name>
    <name evidence="13" type="ORF">F7O44_23470</name>
</gene>
<evidence type="ECO:0000256" key="3">
    <source>
        <dbReference type="ARBA" id="ARBA00022485"/>
    </source>
</evidence>
<evidence type="ECO:0000256" key="8">
    <source>
        <dbReference type="ARBA" id="ARBA00023125"/>
    </source>
</evidence>
<dbReference type="GO" id="GO:0045892">
    <property type="term" value="P:negative regulation of DNA-templated transcription"/>
    <property type="evidence" value="ECO:0007669"/>
    <property type="project" value="TreeGrafter"/>
</dbReference>
<keyword evidence="4 11" id="KW-0479">Metal-binding</keyword>
<evidence type="ECO:0000256" key="6">
    <source>
        <dbReference type="ARBA" id="ARBA00023014"/>
    </source>
</evidence>
<dbReference type="GO" id="GO:0045454">
    <property type="term" value="P:cell redox homeostasis"/>
    <property type="evidence" value="ECO:0007669"/>
    <property type="project" value="TreeGrafter"/>
</dbReference>
<keyword evidence="9 11" id="KW-1015">Disulfide bond</keyword>
<name>A0A7K3M9R8_9ACTN</name>
<accession>A0A7K3M9R8</accession>
<evidence type="ECO:0000256" key="4">
    <source>
        <dbReference type="ARBA" id="ARBA00022723"/>
    </source>
</evidence>
<feature type="binding site" evidence="11">
    <location>
        <position position="37"/>
    </location>
    <ligand>
        <name>[4Fe-4S] cluster</name>
        <dbReference type="ChEBI" id="CHEBI:49883"/>
    </ligand>
</feature>
<dbReference type="GO" id="GO:0051539">
    <property type="term" value="F:4 iron, 4 sulfur cluster binding"/>
    <property type="evidence" value="ECO:0007669"/>
    <property type="project" value="UniProtKB-UniRule"/>
</dbReference>
<feature type="binding site" evidence="11">
    <location>
        <position position="6"/>
    </location>
    <ligand>
        <name>[4Fe-4S] cluster</name>
        <dbReference type="ChEBI" id="CHEBI:49883"/>
    </ligand>
</feature>
<dbReference type="Proteomes" id="UP000460435">
    <property type="component" value="Unassembled WGS sequence"/>
</dbReference>
<comment type="cofactor">
    <cofactor evidence="11">
        <name>[4Fe-4S] cluster</name>
        <dbReference type="ChEBI" id="CHEBI:49883"/>
    </cofactor>
    <text evidence="11">Binds 1 [4Fe-4S] cluster per subunit. Following nitrosylation of the [4Fe-4S] cluster binds 1 [4Fe-8(NO)] cluster per subunit.</text>
</comment>
<keyword evidence="7 11" id="KW-0805">Transcription regulation</keyword>
<dbReference type="GO" id="GO:0046872">
    <property type="term" value="F:metal ion binding"/>
    <property type="evidence" value="ECO:0007669"/>
    <property type="project" value="UniProtKB-KW"/>
</dbReference>
<dbReference type="GO" id="GO:0003677">
    <property type="term" value="F:DNA binding"/>
    <property type="evidence" value="ECO:0007669"/>
    <property type="project" value="UniProtKB-UniRule"/>
</dbReference>
<dbReference type="PROSITE" id="PS51674">
    <property type="entry name" value="4FE4S_WBL"/>
    <property type="match status" value="1"/>
</dbReference>
<evidence type="ECO:0000313" key="14">
    <source>
        <dbReference type="Proteomes" id="UP000460435"/>
    </source>
</evidence>
<evidence type="ECO:0000256" key="10">
    <source>
        <dbReference type="ARBA" id="ARBA00023163"/>
    </source>
</evidence>
<dbReference type="GO" id="GO:0005737">
    <property type="term" value="C:cytoplasm"/>
    <property type="evidence" value="ECO:0007669"/>
    <property type="project" value="UniProtKB-SubCell"/>
</dbReference>
<dbReference type="PANTHER" id="PTHR38839:SF6">
    <property type="entry name" value="TRANSCRIPTIONAL REGULATOR WHIB1"/>
    <property type="match status" value="1"/>
</dbReference>
<dbReference type="AlphaFoldDB" id="A0A7K3M9R8"/>
<comment type="PTM">
    <text evidence="11">Upon Fe-S cluster removal intramolecular disulfide bonds are formed.</text>
</comment>
<dbReference type="EMBL" id="WLZY01000009">
    <property type="protein sequence ID" value="NDL60039.1"/>
    <property type="molecule type" value="Genomic_DNA"/>
</dbReference>
<evidence type="ECO:0000313" key="13">
    <source>
        <dbReference type="EMBL" id="NDL60039.1"/>
    </source>
</evidence>
<evidence type="ECO:0000256" key="11">
    <source>
        <dbReference type="HAMAP-Rule" id="MF_01479"/>
    </source>
</evidence>
<dbReference type="InterPro" id="IPR034768">
    <property type="entry name" value="4FE4S_WBL"/>
</dbReference>
<comment type="similarity">
    <text evidence="2 11">Belongs to the WhiB family.</text>
</comment>
<comment type="subcellular location">
    <subcellularLocation>
        <location evidence="1 11">Cytoplasm</location>
    </subcellularLocation>
</comment>
<dbReference type="RefSeq" id="WP_162452737.1">
    <property type="nucleotide sequence ID" value="NZ_WLZY01000009.1"/>
</dbReference>
<keyword evidence="11" id="KW-0963">Cytoplasm</keyword>
<protein>
    <recommendedName>
        <fullName evidence="11">Transcriptional regulator WhiB</fullName>
    </recommendedName>
</protein>
<evidence type="ECO:0000256" key="1">
    <source>
        <dbReference type="ARBA" id="ARBA00004496"/>
    </source>
</evidence>
<proteinExistence type="inferred from homology"/>
<comment type="function">
    <text evidence="11">Acts as a transcriptional regulator. Probably redox-responsive. The apo- but not holo-form probably binds DNA.</text>
</comment>
<feature type="binding site" evidence="11">
    <location>
        <position position="34"/>
    </location>
    <ligand>
        <name>[4Fe-4S] cluster</name>
        <dbReference type="ChEBI" id="CHEBI:49883"/>
    </ligand>
</feature>
<comment type="caution">
    <text evidence="13">The sequence shown here is derived from an EMBL/GenBank/DDBJ whole genome shotgun (WGS) entry which is preliminary data.</text>
</comment>
<feature type="binding site" evidence="11">
    <location>
        <position position="43"/>
    </location>
    <ligand>
        <name>[4Fe-4S] cluster</name>
        <dbReference type="ChEBI" id="CHEBI:49883"/>
    </ligand>
</feature>
<reference evidence="13 14" key="1">
    <citation type="submission" date="2019-11" db="EMBL/GenBank/DDBJ databases">
        <authorList>
            <person name="Li X.-J."/>
            <person name="Feng X.-M."/>
        </authorList>
    </citation>
    <scope>NUCLEOTIDE SEQUENCE [LARGE SCALE GENOMIC DNA]</scope>
    <source>
        <strain evidence="13 14">XMNu-373</strain>
    </source>
</reference>
<evidence type="ECO:0000256" key="7">
    <source>
        <dbReference type="ARBA" id="ARBA00023015"/>
    </source>
</evidence>
<dbReference type="GO" id="GO:0035731">
    <property type="term" value="F:dinitrosyl-iron complex binding"/>
    <property type="evidence" value="ECO:0007669"/>
    <property type="project" value="UniProtKB-UniRule"/>
</dbReference>
<dbReference type="PANTHER" id="PTHR38839">
    <property type="entry name" value="TRANSCRIPTIONAL REGULATOR WHID-RELATED"/>
    <property type="match status" value="1"/>
</dbReference>
<evidence type="ECO:0000256" key="2">
    <source>
        <dbReference type="ARBA" id="ARBA00006597"/>
    </source>
</evidence>
<dbReference type="GO" id="GO:0047134">
    <property type="term" value="F:protein-disulfide reductase [NAD(P)H] activity"/>
    <property type="evidence" value="ECO:0007669"/>
    <property type="project" value="TreeGrafter"/>
</dbReference>
<dbReference type="InterPro" id="IPR003482">
    <property type="entry name" value="Whib"/>
</dbReference>
<keyword evidence="10 11" id="KW-0804">Transcription</keyword>
<feature type="domain" description="4Fe-4S Wbl-type" evidence="12">
    <location>
        <begin position="5"/>
        <end position="67"/>
    </location>
</feature>
<evidence type="ECO:0000259" key="12">
    <source>
        <dbReference type="PROSITE" id="PS51674"/>
    </source>
</evidence>
<comment type="PTM">
    <text evidence="11">The Fe-S cluster can be nitrosylated by nitric oxide (NO).</text>
</comment>
<keyword evidence="8 11" id="KW-0238">DNA-binding</keyword>
<sequence length="74" mass="8162">MSWARCRKTDPEVFFPIGSVGPALDQIDAAKRICAQCRVDAECLAYALETGQDHGVWGGTTPEERRAMRVLPGR</sequence>
<keyword evidence="3 11" id="KW-0004">4Fe-4S</keyword>
<keyword evidence="14" id="KW-1185">Reference proteome</keyword>
<dbReference type="HAMAP" id="MF_01479">
    <property type="entry name" value="WhiB"/>
    <property type="match status" value="1"/>
</dbReference>
<evidence type="ECO:0000256" key="9">
    <source>
        <dbReference type="ARBA" id="ARBA00023157"/>
    </source>
</evidence>
<keyword evidence="5 11" id="KW-0408">Iron</keyword>